<reference evidence="1 2" key="1">
    <citation type="submission" date="2023-01" db="EMBL/GenBank/DDBJ databases">
        <authorList>
            <person name="Kreplak J."/>
        </authorList>
    </citation>
    <scope>NUCLEOTIDE SEQUENCE [LARGE SCALE GENOMIC DNA]</scope>
</reference>
<evidence type="ECO:0000313" key="2">
    <source>
        <dbReference type="Proteomes" id="UP001157006"/>
    </source>
</evidence>
<dbReference type="EMBL" id="OX451736">
    <property type="protein sequence ID" value="CAI8589651.1"/>
    <property type="molecule type" value="Genomic_DNA"/>
</dbReference>
<dbReference type="AlphaFoldDB" id="A0AAV0YVL4"/>
<name>A0AAV0YVL4_VICFA</name>
<accession>A0AAV0YVL4</accession>
<organism evidence="1 2">
    <name type="scientific">Vicia faba</name>
    <name type="common">Broad bean</name>
    <name type="synonym">Faba vulgaris</name>
    <dbReference type="NCBI Taxonomy" id="3906"/>
    <lineage>
        <taxon>Eukaryota</taxon>
        <taxon>Viridiplantae</taxon>
        <taxon>Streptophyta</taxon>
        <taxon>Embryophyta</taxon>
        <taxon>Tracheophyta</taxon>
        <taxon>Spermatophyta</taxon>
        <taxon>Magnoliopsida</taxon>
        <taxon>eudicotyledons</taxon>
        <taxon>Gunneridae</taxon>
        <taxon>Pentapetalae</taxon>
        <taxon>rosids</taxon>
        <taxon>fabids</taxon>
        <taxon>Fabales</taxon>
        <taxon>Fabaceae</taxon>
        <taxon>Papilionoideae</taxon>
        <taxon>50 kb inversion clade</taxon>
        <taxon>NPAAA clade</taxon>
        <taxon>Hologalegina</taxon>
        <taxon>IRL clade</taxon>
        <taxon>Fabeae</taxon>
        <taxon>Vicia</taxon>
    </lineage>
</organism>
<dbReference type="Proteomes" id="UP001157006">
    <property type="component" value="Chromosome 1L"/>
</dbReference>
<proteinExistence type="predicted"/>
<evidence type="ECO:0000313" key="1">
    <source>
        <dbReference type="EMBL" id="CAI8589651.1"/>
    </source>
</evidence>
<keyword evidence="2" id="KW-1185">Reference proteome</keyword>
<sequence length="101" mass="11445">MNKKDDSHSVENISMNVETCVKDSYGEPLVKPHDEPNVEASAPIYSKALTKITELGVDIPANDVLQKIMLLMSWEKIIISSWYPRIETKVMVKLGKMMTNH</sequence>
<gene>
    <name evidence="1" type="ORF">VFH_I402800</name>
</gene>
<protein>
    <submittedName>
        <fullName evidence="1">Uncharacterized protein</fullName>
    </submittedName>
</protein>